<accession>A0A9X2F814</accession>
<proteinExistence type="predicted"/>
<dbReference type="AlphaFoldDB" id="A0A9X2F814"/>
<dbReference type="CDD" id="cd00085">
    <property type="entry name" value="HNHc"/>
    <property type="match status" value="1"/>
</dbReference>
<organism evidence="1 2">
    <name type="scientific">Aeoliella straminimaris</name>
    <dbReference type="NCBI Taxonomy" id="2954799"/>
    <lineage>
        <taxon>Bacteria</taxon>
        <taxon>Pseudomonadati</taxon>
        <taxon>Planctomycetota</taxon>
        <taxon>Planctomycetia</taxon>
        <taxon>Pirellulales</taxon>
        <taxon>Lacipirellulaceae</taxon>
        <taxon>Aeoliella</taxon>
    </lineage>
</organism>
<comment type="caution">
    <text evidence="1">The sequence shown here is derived from an EMBL/GenBank/DDBJ whole genome shotgun (WGS) entry which is preliminary data.</text>
</comment>
<dbReference type="Proteomes" id="UP001155241">
    <property type="component" value="Unassembled WGS sequence"/>
</dbReference>
<dbReference type="InterPro" id="IPR003615">
    <property type="entry name" value="HNH_nuc"/>
</dbReference>
<reference evidence="1" key="1">
    <citation type="submission" date="2022-06" db="EMBL/GenBank/DDBJ databases">
        <title>Aeoliella straminimaris, a novel planctomycete from sediments.</title>
        <authorList>
            <person name="Vitorino I.R."/>
            <person name="Lage O.M."/>
        </authorList>
    </citation>
    <scope>NUCLEOTIDE SEQUENCE</scope>
    <source>
        <strain evidence="1">ICT_H6.2</strain>
    </source>
</reference>
<evidence type="ECO:0000313" key="1">
    <source>
        <dbReference type="EMBL" id="MCO6043965.1"/>
    </source>
</evidence>
<protein>
    <recommendedName>
        <fullName evidence="3">HNH endonuclease</fullName>
    </recommendedName>
</protein>
<keyword evidence="2" id="KW-1185">Reference proteome</keyword>
<evidence type="ECO:0008006" key="3">
    <source>
        <dbReference type="Google" id="ProtNLM"/>
    </source>
</evidence>
<gene>
    <name evidence="1" type="ORF">NG895_08600</name>
</gene>
<dbReference type="EMBL" id="JAMXLR010000028">
    <property type="protein sequence ID" value="MCO6043965.1"/>
    <property type="molecule type" value="Genomic_DNA"/>
</dbReference>
<sequence length="255" mass="28699">MDRKPPTAVRKQLRDEIGFGCPVQGCGLPYLEWHHFDPPWKEKQHHDPNGMIALCREHHIQADNGAFTIEQLRSFKESGKGNASQVVGKFNWMRNRILAVIGGGFYFETAVVLQIREIPIIWFNRDPKDYLLLNFTLLGNSGEQRAYMRDNEWFNVGGEEDIECPPSARSLKIEYPTGERMRIEFYEIDGAREFARRIPKAEGFLGDITLPITAVEISYRVPGLNIDLSPKGTVLPGITIGAVFASHCGVGLALG</sequence>
<name>A0A9X2F814_9BACT</name>
<evidence type="ECO:0000313" key="2">
    <source>
        <dbReference type="Proteomes" id="UP001155241"/>
    </source>
</evidence>